<feature type="compositionally biased region" description="Basic and acidic residues" evidence="6">
    <location>
        <begin position="761"/>
        <end position="771"/>
    </location>
</feature>
<dbReference type="GO" id="GO:0016020">
    <property type="term" value="C:membrane"/>
    <property type="evidence" value="ECO:0007669"/>
    <property type="project" value="UniProtKB-SubCell"/>
</dbReference>
<dbReference type="PANTHER" id="PTHR19444">
    <property type="entry name" value="UNC-93 RELATED"/>
    <property type="match status" value="1"/>
</dbReference>
<dbReference type="InterPro" id="IPR036259">
    <property type="entry name" value="MFS_trans_sf"/>
</dbReference>
<evidence type="ECO:0000313" key="9">
    <source>
        <dbReference type="Proteomes" id="UP000245119"/>
    </source>
</evidence>
<reference evidence="8 9" key="1">
    <citation type="submission" date="2018-04" db="EMBL/GenBank/DDBJ databases">
        <title>The genome of golden apple snail Pomacea canaliculata provides insight into stress tolerance and invasive adaptation.</title>
        <authorList>
            <person name="Liu C."/>
            <person name="Liu B."/>
            <person name="Ren Y."/>
            <person name="Zhang Y."/>
            <person name="Wang H."/>
            <person name="Li S."/>
            <person name="Jiang F."/>
            <person name="Yin L."/>
            <person name="Zhang G."/>
            <person name="Qian W."/>
            <person name="Fan W."/>
        </authorList>
    </citation>
    <scope>NUCLEOTIDE SEQUENCE [LARGE SCALE GENOMIC DNA]</scope>
    <source>
        <strain evidence="8">SZHN2017</strain>
        <tissue evidence="8">Muscle</tissue>
    </source>
</reference>
<feature type="compositionally biased region" description="Basic and acidic residues" evidence="6">
    <location>
        <begin position="646"/>
        <end position="661"/>
    </location>
</feature>
<dbReference type="Pfam" id="PF05978">
    <property type="entry name" value="UNC-93"/>
    <property type="match status" value="1"/>
</dbReference>
<feature type="transmembrane region" description="Helical" evidence="7">
    <location>
        <begin position="204"/>
        <end position="221"/>
    </location>
</feature>
<keyword evidence="5 7" id="KW-0472">Membrane</keyword>
<protein>
    <submittedName>
        <fullName evidence="8">Uncharacterized protein</fullName>
    </submittedName>
</protein>
<evidence type="ECO:0000256" key="6">
    <source>
        <dbReference type="SAM" id="MobiDB-lite"/>
    </source>
</evidence>
<evidence type="ECO:0000256" key="5">
    <source>
        <dbReference type="ARBA" id="ARBA00023136"/>
    </source>
</evidence>
<feature type="region of interest" description="Disordered" evidence="6">
    <location>
        <begin position="628"/>
        <end position="775"/>
    </location>
</feature>
<feature type="compositionally biased region" description="Basic residues" evidence="6">
    <location>
        <begin position="72"/>
        <end position="82"/>
    </location>
</feature>
<feature type="transmembrane region" description="Helical" evidence="7">
    <location>
        <begin position="433"/>
        <end position="452"/>
    </location>
</feature>
<dbReference type="Proteomes" id="UP000245119">
    <property type="component" value="Linkage Group LG4"/>
</dbReference>
<feature type="compositionally biased region" description="Basic residues" evidence="6">
    <location>
        <begin position="149"/>
        <end position="168"/>
    </location>
</feature>
<feature type="region of interest" description="Disordered" evidence="6">
    <location>
        <begin position="138"/>
        <end position="168"/>
    </location>
</feature>
<feature type="compositionally biased region" description="Polar residues" evidence="6">
    <location>
        <begin position="103"/>
        <end position="121"/>
    </location>
</feature>
<comment type="similarity">
    <text evidence="2">Belongs to the unc-93 family.</text>
</comment>
<feature type="transmembrane region" description="Helical" evidence="7">
    <location>
        <begin position="285"/>
        <end position="306"/>
    </location>
</feature>
<accession>A0A2T7PE26</accession>
<feature type="transmembrane region" description="Helical" evidence="7">
    <location>
        <begin position="388"/>
        <end position="412"/>
    </location>
</feature>
<dbReference type="EMBL" id="PZQS01000004">
    <property type="protein sequence ID" value="PVD31671.1"/>
    <property type="molecule type" value="Genomic_DNA"/>
</dbReference>
<evidence type="ECO:0000256" key="4">
    <source>
        <dbReference type="ARBA" id="ARBA00022989"/>
    </source>
</evidence>
<feature type="transmembrane region" description="Helical" evidence="7">
    <location>
        <begin position="472"/>
        <end position="495"/>
    </location>
</feature>
<evidence type="ECO:0000256" key="2">
    <source>
        <dbReference type="ARBA" id="ARBA00009172"/>
    </source>
</evidence>
<evidence type="ECO:0000313" key="8">
    <source>
        <dbReference type="EMBL" id="PVD31671.1"/>
    </source>
</evidence>
<keyword evidence="4 7" id="KW-1133">Transmembrane helix</keyword>
<feature type="region of interest" description="Disordered" evidence="6">
    <location>
        <begin position="1"/>
        <end position="123"/>
    </location>
</feature>
<feature type="compositionally biased region" description="Polar residues" evidence="6">
    <location>
        <begin position="13"/>
        <end position="37"/>
    </location>
</feature>
<sequence>MEASDTVHAVGSQPMTHFSNNTTTNARDSGDQQSGHQPSPPKRSKGKSKNRRSAETSVQDDQQPGPQLSPPKRSKGKSKNKRSAVTTVLDAQHSAAEARGRSGKSQPSSLQLASNRSSPHDVSQPDIVLVVHANGVTGGGSSCPASMNKAKRSGLQLHRKSPAASSKKRWSTDGECVLGLPLPPRVKKWLTRDHSIEGKEIRNILILGASFQLMFTAYFAIQSSLHEEEALGASALGCMYGISIVSSLLAPTLIGLIGAKGCLVVAWICYMLYTLSQFHPTWGTLVPASVLLGVFVGPLWTAQGLYVSACGFSFSKRSPHSPYVILSRFNGLFFTLYETTQIVGNLVSSLVLQDGVSNKSEAIVFKFCGPDDCPGTENVTDIEEPDVWVLNTLLAIYMGLQVIGVVLTVFMVTPLPKSEWVAKVSIRDTATSWLTTLIGTEMLFLVPFMIFQSLQQGLLLSEYTKAYISCPIGIHMVGFVMATYGAVTATFVFIFSRLARLTGRLPLFLLAAAINLVVLIVLFSWTPDSSMETIIFLIPLLWGVAEGIWQTQTSSMIAVVFANRKEPAFAIYQACRAVGYTLTFSYHGHLCVSTKIATALAFLVLGILLYLGVEFRFRFRQTIRGHHSHQGPKKAEISCLSGREGNAGKDKSDGCAAREGKFSGGQQNDQMQTGSLSIIQRQESGSTKQPAGQDGADSSCSPTAQTVFSKGDAYRLGEEKRELPRSNSARLEGESDRLPSAMARHKPSVSRYARSMSLERPAAKAGKEGEGSKVTSRCHSVQEIYVLEEMEMKAEWEADNYRSHKERKMKDEVYVY</sequence>
<feature type="transmembrane region" description="Helical" evidence="7">
    <location>
        <begin position="531"/>
        <end position="549"/>
    </location>
</feature>
<dbReference type="AlphaFoldDB" id="A0A2T7PE26"/>
<dbReference type="SUPFAM" id="SSF103473">
    <property type="entry name" value="MFS general substrate transporter"/>
    <property type="match status" value="1"/>
</dbReference>
<name>A0A2T7PE26_POMCA</name>
<comment type="subcellular location">
    <subcellularLocation>
        <location evidence="1">Membrane</location>
        <topology evidence="1">Multi-pass membrane protein</topology>
    </subcellularLocation>
</comment>
<feature type="compositionally biased region" description="Polar residues" evidence="6">
    <location>
        <begin position="55"/>
        <end position="66"/>
    </location>
</feature>
<dbReference type="InterPro" id="IPR010291">
    <property type="entry name" value="Ion_channel_UNC-93"/>
</dbReference>
<feature type="transmembrane region" description="Helical" evidence="7">
    <location>
        <begin position="592"/>
        <end position="613"/>
    </location>
</feature>
<evidence type="ECO:0000256" key="7">
    <source>
        <dbReference type="SAM" id="Phobius"/>
    </source>
</evidence>
<keyword evidence="9" id="KW-1185">Reference proteome</keyword>
<feature type="compositionally biased region" description="Basic residues" evidence="6">
    <location>
        <begin position="42"/>
        <end position="51"/>
    </location>
</feature>
<comment type="caution">
    <text evidence="8">The sequence shown here is derived from an EMBL/GenBank/DDBJ whole genome shotgun (WGS) entry which is preliminary data.</text>
</comment>
<feature type="compositionally biased region" description="Basic and acidic residues" evidence="6">
    <location>
        <begin position="712"/>
        <end position="724"/>
    </location>
</feature>
<dbReference type="InterPro" id="IPR051951">
    <property type="entry name" value="UNC-93_regulatory"/>
</dbReference>
<dbReference type="PANTHER" id="PTHR19444:SF13">
    <property type="entry name" value="PROTEIN UNC-93 HOMOLOG A"/>
    <property type="match status" value="1"/>
</dbReference>
<feature type="transmembrane region" description="Helical" evidence="7">
    <location>
        <begin position="241"/>
        <end position="273"/>
    </location>
</feature>
<feature type="transmembrane region" description="Helical" evidence="7">
    <location>
        <begin position="507"/>
        <end position="525"/>
    </location>
</feature>
<feature type="compositionally biased region" description="Polar residues" evidence="6">
    <location>
        <begin position="664"/>
        <end position="708"/>
    </location>
</feature>
<keyword evidence="3 7" id="KW-0812">Transmembrane</keyword>
<evidence type="ECO:0000256" key="3">
    <source>
        <dbReference type="ARBA" id="ARBA00022692"/>
    </source>
</evidence>
<dbReference type="OrthoDB" id="78663at2759"/>
<dbReference type="Gene3D" id="1.20.1250.20">
    <property type="entry name" value="MFS general substrate transporter like domains"/>
    <property type="match status" value="1"/>
</dbReference>
<evidence type="ECO:0000256" key="1">
    <source>
        <dbReference type="ARBA" id="ARBA00004141"/>
    </source>
</evidence>
<gene>
    <name evidence="8" type="ORF">C0Q70_07089</name>
</gene>
<organism evidence="8 9">
    <name type="scientific">Pomacea canaliculata</name>
    <name type="common">Golden apple snail</name>
    <dbReference type="NCBI Taxonomy" id="400727"/>
    <lineage>
        <taxon>Eukaryota</taxon>
        <taxon>Metazoa</taxon>
        <taxon>Spiralia</taxon>
        <taxon>Lophotrochozoa</taxon>
        <taxon>Mollusca</taxon>
        <taxon>Gastropoda</taxon>
        <taxon>Caenogastropoda</taxon>
        <taxon>Architaenioglossa</taxon>
        <taxon>Ampullarioidea</taxon>
        <taxon>Ampullariidae</taxon>
        <taxon>Pomacea</taxon>
    </lineage>
</organism>
<proteinExistence type="inferred from homology"/>